<name>A0A2S1YGD4_9FLAO</name>
<dbReference type="Proteomes" id="UP000245250">
    <property type="component" value="Chromosome"/>
</dbReference>
<proteinExistence type="predicted"/>
<organism evidence="1 2">
    <name type="scientific">Flavobacterium crocinum</name>
    <dbReference type="NCBI Taxonomy" id="2183896"/>
    <lineage>
        <taxon>Bacteria</taxon>
        <taxon>Pseudomonadati</taxon>
        <taxon>Bacteroidota</taxon>
        <taxon>Flavobacteriia</taxon>
        <taxon>Flavobacteriales</taxon>
        <taxon>Flavobacteriaceae</taxon>
        <taxon>Flavobacterium</taxon>
    </lineage>
</organism>
<protein>
    <submittedName>
        <fullName evidence="1">Uncharacterized protein</fullName>
    </submittedName>
</protein>
<evidence type="ECO:0000313" key="2">
    <source>
        <dbReference type="Proteomes" id="UP000245250"/>
    </source>
</evidence>
<dbReference type="AlphaFoldDB" id="A0A2S1YGD4"/>
<sequence>MINFSKAKVKQFLNRVKLRKTTPTNLIINIIEKLNVNFTEKKHLKFEPNIKKLTLFLTKK</sequence>
<dbReference type="EMBL" id="CP029255">
    <property type="protein sequence ID" value="AWK03117.1"/>
    <property type="molecule type" value="Genomic_DNA"/>
</dbReference>
<dbReference type="KEGG" id="fcr:HYN56_02330"/>
<evidence type="ECO:0000313" key="1">
    <source>
        <dbReference type="EMBL" id="AWK03117.1"/>
    </source>
</evidence>
<keyword evidence="2" id="KW-1185">Reference proteome</keyword>
<accession>A0A2S1YGD4</accession>
<gene>
    <name evidence="1" type="ORF">HYN56_02330</name>
</gene>
<reference evidence="1 2" key="1">
    <citation type="submission" date="2018-05" db="EMBL/GenBank/DDBJ databases">
        <title>Genome sequencing of Flavobacterium sp. HYN0056.</title>
        <authorList>
            <person name="Yi H."/>
            <person name="Baek C."/>
        </authorList>
    </citation>
    <scope>NUCLEOTIDE SEQUENCE [LARGE SCALE GENOMIC DNA]</scope>
    <source>
        <strain evidence="1 2">HYN0056</strain>
    </source>
</reference>